<name>A0AAU7NX34_9GAMM</name>
<evidence type="ECO:0000313" key="2">
    <source>
        <dbReference type="Proteomes" id="UP001225378"/>
    </source>
</evidence>
<dbReference type="Pfam" id="PF10387">
    <property type="entry name" value="DUF2442"/>
    <property type="match status" value="1"/>
</dbReference>
<organism evidence="1 2">
    <name type="scientific">Methylomarinum roseum</name>
    <dbReference type="NCBI Taxonomy" id="3067653"/>
    <lineage>
        <taxon>Bacteria</taxon>
        <taxon>Pseudomonadati</taxon>
        <taxon>Pseudomonadota</taxon>
        <taxon>Gammaproteobacteria</taxon>
        <taxon>Methylococcales</taxon>
        <taxon>Methylococcaceae</taxon>
        <taxon>Methylomarinum</taxon>
    </lineage>
</organism>
<gene>
    <name evidence="1" type="ORF">Q9L42_005345</name>
</gene>
<proteinExistence type="predicted"/>
<dbReference type="SUPFAM" id="SSF143880">
    <property type="entry name" value="NE0471 N-terminal domain-like"/>
    <property type="match status" value="1"/>
</dbReference>
<dbReference type="AlphaFoldDB" id="A0AAU7NX34"/>
<dbReference type="Proteomes" id="UP001225378">
    <property type="component" value="Chromosome"/>
</dbReference>
<keyword evidence="2" id="KW-1185">Reference proteome</keyword>
<dbReference type="RefSeq" id="WP_305909460.1">
    <property type="nucleotide sequence ID" value="NZ_CP157743.1"/>
</dbReference>
<accession>A0AAU7NX34</accession>
<dbReference type="InterPro" id="IPR036782">
    <property type="entry name" value="NE0471-like_N"/>
</dbReference>
<evidence type="ECO:0000313" key="1">
    <source>
        <dbReference type="EMBL" id="XBS21552.1"/>
    </source>
</evidence>
<dbReference type="KEGG" id="mech:Q9L42_005345"/>
<dbReference type="EMBL" id="CP157743">
    <property type="protein sequence ID" value="XBS21552.1"/>
    <property type="molecule type" value="Genomic_DNA"/>
</dbReference>
<protein>
    <submittedName>
        <fullName evidence="1">DUF2442 domain-containing protein</fullName>
    </submittedName>
</protein>
<dbReference type="Gene3D" id="3.30.2020.10">
    <property type="entry name" value="NE0471-like N-terminal domain"/>
    <property type="match status" value="1"/>
</dbReference>
<reference evidence="1 2" key="1">
    <citation type="journal article" date="2024" name="Microbiology">
        <title>Methylomarinum rosea sp. nov., a novel halophilic methanotrophic bacterium from the hypersaline Lake Elton.</title>
        <authorList>
            <person name="Suleimanov R.Z."/>
            <person name="Oshkin I.Y."/>
            <person name="Danilova O.V."/>
            <person name="Suzina N.E."/>
            <person name="Dedysh S.N."/>
        </authorList>
    </citation>
    <scope>NUCLEOTIDE SEQUENCE [LARGE SCALE GENOMIC DNA]</scope>
    <source>
        <strain evidence="1 2">Ch1-1</strain>
    </source>
</reference>
<dbReference type="InterPro" id="IPR018841">
    <property type="entry name" value="DUF2442"/>
</dbReference>
<sequence>MRYPKVKSALAIDNHTLVVEFDNNQKKKYDVTPLLNKDMFYPLNNPAFFKAVRVEQGGYAVVWNENIDISEYELWSHGQAMP</sequence>